<dbReference type="Proteomes" id="UP000695562">
    <property type="component" value="Unassembled WGS sequence"/>
</dbReference>
<reference evidence="1" key="1">
    <citation type="submission" date="2020-01" db="EMBL/GenBank/DDBJ databases">
        <title>Development of genomics and gene disruption for Polysphondylium violaceum indicates a role for the polyketide synthase stlB in stalk morphogenesis.</title>
        <authorList>
            <person name="Narita B."/>
            <person name="Kawabe Y."/>
            <person name="Kin K."/>
            <person name="Saito T."/>
            <person name="Gibbs R."/>
            <person name="Kuspa A."/>
            <person name="Muzny D."/>
            <person name="Queller D."/>
            <person name="Richards S."/>
            <person name="Strassman J."/>
            <person name="Sucgang R."/>
            <person name="Worley K."/>
            <person name="Schaap P."/>
        </authorList>
    </citation>
    <scope>NUCLEOTIDE SEQUENCE</scope>
    <source>
        <strain evidence="1">QSvi11</strain>
    </source>
</reference>
<organism evidence="1 2">
    <name type="scientific">Polysphondylium violaceum</name>
    <dbReference type="NCBI Taxonomy" id="133409"/>
    <lineage>
        <taxon>Eukaryota</taxon>
        <taxon>Amoebozoa</taxon>
        <taxon>Evosea</taxon>
        <taxon>Eumycetozoa</taxon>
        <taxon>Dictyostelia</taxon>
        <taxon>Dictyosteliales</taxon>
        <taxon>Dictyosteliaceae</taxon>
        <taxon>Polysphondylium</taxon>
    </lineage>
</organism>
<evidence type="ECO:0000313" key="1">
    <source>
        <dbReference type="EMBL" id="KAF2075754.1"/>
    </source>
</evidence>
<gene>
    <name evidence="1" type="ORF">CYY_002936</name>
</gene>
<accession>A0A8J4PZB9</accession>
<keyword evidence="2" id="KW-1185">Reference proteome</keyword>
<comment type="caution">
    <text evidence="1">The sequence shown here is derived from an EMBL/GenBank/DDBJ whole genome shotgun (WGS) entry which is preliminary data.</text>
</comment>
<dbReference type="AlphaFoldDB" id="A0A8J4PZB9"/>
<proteinExistence type="predicted"/>
<name>A0A8J4PZB9_9MYCE</name>
<sequence length="251" mass="28766">MGNTSSAPKLVGSKRIGIHRSTSFAKNSTNPSGNIFDQETVFPISKVRKIVEKPDNLLKSANNNPNKVGRLYLCKKDNGLIHSINFKSTYHFSLVLDIGGHSDEHTLRGALMHIYFSSDKRIIYSQRPIEYIKLSYNSVEDAGTLVYPYDNIERLQTDYPEYIEMDMLSDKNHLWYYYILIQMDNWLKEFIEGHGSVFSIHCNCQSFAKYLCAKLSGVQFPCPSIFGERSIDKVVYTSYSVIETSFLKKPK</sequence>
<evidence type="ECO:0000313" key="2">
    <source>
        <dbReference type="Proteomes" id="UP000695562"/>
    </source>
</evidence>
<protein>
    <submittedName>
        <fullName evidence="1">Uncharacterized protein</fullName>
    </submittedName>
</protein>
<dbReference type="EMBL" id="AJWJ01000087">
    <property type="protein sequence ID" value="KAF2075754.1"/>
    <property type="molecule type" value="Genomic_DNA"/>
</dbReference>